<evidence type="ECO:0000259" key="2">
    <source>
        <dbReference type="PROSITE" id="PS50175"/>
    </source>
</evidence>
<keyword evidence="1" id="KW-0378">Hydrolase</keyword>
<sequence length="506" mass="56659">MSSGLGRSGLLHSGGTYPEFPVEFRLWDGERYGWWTTHQPGKEKRRIATVHGAVNDVRPRILLDTGASLSMISLVLARKTQVKLNRQRQVKVSGLGGIPTQITASAEVKITLGSRVVYIVANIDEGLDVLQGMGFMFRAGVRVCVRESLVQLPDEESLLMYDENVKVPQGVDLPVTSPEKLYLMTGEHAVVRIQYGHTNPEREVVWAGRGDRWVTKIVYQARSWPVAIKVVNVSKRNVWIDMRAPLTRIVQYGSFPQAGRFVRPGTRVYREWQTLILEHAQSEQARLRAERREQTLREREPPCAENGIPMANQDPNHDLLKSESVEGPPCFKVLNRGELVDAGAQTEEGPPIAMNVILVMTILWMVTLADTPPEWTIEFEEPHGGETFAEVHPEQDASGFPPEPASCTPLEKLEMEYERCMRVCAEELDLEPGVYIHEGSEMLAELRDQLVMLPELSELHPECGIDQADVGVPGETSLEDESRMRAILKRHRKIFLGDGNAAPAPA</sequence>
<proteinExistence type="predicted"/>
<comment type="caution">
    <text evidence="3">The sequence shown here is derived from an EMBL/GenBank/DDBJ whole genome shotgun (WGS) entry which is preliminary data.</text>
</comment>
<organism evidence="3 4">
    <name type="scientific">Phytophthora megakarya</name>
    <dbReference type="NCBI Taxonomy" id="4795"/>
    <lineage>
        <taxon>Eukaryota</taxon>
        <taxon>Sar</taxon>
        <taxon>Stramenopiles</taxon>
        <taxon>Oomycota</taxon>
        <taxon>Peronosporomycetes</taxon>
        <taxon>Peronosporales</taxon>
        <taxon>Peronosporaceae</taxon>
        <taxon>Phytophthora</taxon>
    </lineage>
</organism>
<reference evidence="4" key="1">
    <citation type="submission" date="2017-03" db="EMBL/GenBank/DDBJ databases">
        <title>Phytopthora megakarya and P. palmivora, two closely related causual agents of cacao black pod achieved similar genome size and gene model numbers by different mechanisms.</title>
        <authorList>
            <person name="Ali S."/>
            <person name="Shao J."/>
            <person name="Larry D.J."/>
            <person name="Kronmiller B."/>
            <person name="Shen D."/>
            <person name="Strem M.D."/>
            <person name="Melnick R.L."/>
            <person name="Guiltinan M.J."/>
            <person name="Tyler B.M."/>
            <person name="Meinhardt L.W."/>
            <person name="Bailey B.A."/>
        </authorList>
    </citation>
    <scope>NUCLEOTIDE SEQUENCE [LARGE SCALE GENOMIC DNA]</scope>
    <source>
        <strain evidence="4">zdho120</strain>
    </source>
</reference>
<dbReference type="EMBL" id="NBNE01002685">
    <property type="protein sequence ID" value="OWZ09717.1"/>
    <property type="molecule type" value="Genomic_DNA"/>
</dbReference>
<gene>
    <name evidence="3" type="ORF">PHMEG_00017538</name>
</gene>
<dbReference type="Pfam" id="PF13650">
    <property type="entry name" value="Asp_protease_2"/>
    <property type="match status" value="1"/>
</dbReference>
<dbReference type="Gene3D" id="2.40.70.10">
    <property type="entry name" value="Acid Proteases"/>
    <property type="match status" value="1"/>
</dbReference>
<evidence type="ECO:0000313" key="4">
    <source>
        <dbReference type="Proteomes" id="UP000198211"/>
    </source>
</evidence>
<dbReference type="InterPro" id="IPR001995">
    <property type="entry name" value="Peptidase_A2_cat"/>
</dbReference>
<accession>A0A225VY71</accession>
<dbReference type="GO" id="GO:0004190">
    <property type="term" value="F:aspartic-type endopeptidase activity"/>
    <property type="evidence" value="ECO:0007669"/>
    <property type="project" value="InterPro"/>
</dbReference>
<dbReference type="InterPro" id="IPR021109">
    <property type="entry name" value="Peptidase_aspartic_dom_sf"/>
</dbReference>
<dbReference type="PROSITE" id="PS50175">
    <property type="entry name" value="ASP_PROT_RETROV"/>
    <property type="match status" value="1"/>
</dbReference>
<evidence type="ECO:0000256" key="1">
    <source>
        <dbReference type="ARBA" id="ARBA00022801"/>
    </source>
</evidence>
<dbReference type="AlphaFoldDB" id="A0A225VY71"/>
<dbReference type="SUPFAM" id="SSF50630">
    <property type="entry name" value="Acid proteases"/>
    <property type="match status" value="1"/>
</dbReference>
<dbReference type="GO" id="GO:0006508">
    <property type="term" value="P:proteolysis"/>
    <property type="evidence" value="ECO:0007669"/>
    <property type="project" value="InterPro"/>
</dbReference>
<keyword evidence="4" id="KW-1185">Reference proteome</keyword>
<feature type="domain" description="Peptidase A2" evidence="2">
    <location>
        <begin position="59"/>
        <end position="97"/>
    </location>
</feature>
<protein>
    <recommendedName>
        <fullName evidence="2">Peptidase A2 domain-containing protein</fullName>
    </recommendedName>
</protein>
<dbReference type="OrthoDB" id="128581at2759"/>
<name>A0A225VY71_9STRA</name>
<evidence type="ECO:0000313" key="3">
    <source>
        <dbReference type="EMBL" id="OWZ09717.1"/>
    </source>
</evidence>
<dbReference type="Proteomes" id="UP000198211">
    <property type="component" value="Unassembled WGS sequence"/>
</dbReference>